<keyword evidence="5" id="KW-1185">Reference proteome</keyword>
<evidence type="ECO:0000313" key="5">
    <source>
        <dbReference type="Proteomes" id="UP000030364"/>
    </source>
</evidence>
<evidence type="ECO:0000313" key="4">
    <source>
        <dbReference type="EMBL" id="KIX84438.1"/>
    </source>
</evidence>
<dbReference type="GO" id="GO:0016836">
    <property type="term" value="F:hydro-lyase activity"/>
    <property type="evidence" value="ECO:0007669"/>
    <property type="project" value="UniProtKB-ARBA"/>
</dbReference>
<evidence type="ECO:0000256" key="3">
    <source>
        <dbReference type="RuleBase" id="RU003707"/>
    </source>
</evidence>
<dbReference type="OrthoDB" id="30646at2"/>
<dbReference type="CDD" id="cd06558">
    <property type="entry name" value="crotonase-like"/>
    <property type="match status" value="1"/>
</dbReference>
<sequence length="257" mass="28055">MVEFSKEGGVGVITLNRPPANSYNRDFIEAFGKAIEQAATDPEVKAVIVRSAIERFFSGGADVKAFSENPPDVNMAMVRRAHEVFNGIARIPKIFIAEIAGHALGGGLEIALACDLRFAAQGEYRLGLPEVTLGLLPGTGGTQRLPRLVGWGKALELMASGQTLTPEEAHRLGVVERLYPDRDTLVQETRRFAEALARGAGLAIAHIKRAVYEGLDRTLEDGLRLERELVEALFYSEDGQEGIRAFLEKRAPVFKGR</sequence>
<name>A0A0D6XC27_THEFI</name>
<proteinExistence type="inferred from homology"/>
<dbReference type="Pfam" id="PF00378">
    <property type="entry name" value="ECH_1"/>
    <property type="match status" value="1"/>
</dbReference>
<dbReference type="Proteomes" id="UP000030364">
    <property type="component" value="Unassembled WGS sequence"/>
</dbReference>
<gene>
    <name evidence="4" type="ORF">THFILI_11760</name>
</gene>
<dbReference type="EMBL" id="JPSL02000040">
    <property type="protein sequence ID" value="KIX84438.1"/>
    <property type="molecule type" value="Genomic_DNA"/>
</dbReference>
<dbReference type="PANTHER" id="PTHR11941">
    <property type="entry name" value="ENOYL-COA HYDRATASE-RELATED"/>
    <property type="match status" value="1"/>
</dbReference>
<dbReference type="InterPro" id="IPR029045">
    <property type="entry name" value="ClpP/crotonase-like_dom_sf"/>
</dbReference>
<dbReference type="InterPro" id="IPR014748">
    <property type="entry name" value="Enoyl-CoA_hydra_C"/>
</dbReference>
<dbReference type="Gene3D" id="1.10.12.10">
    <property type="entry name" value="Lyase 2-enoyl-coa Hydratase, Chain A, domain 2"/>
    <property type="match status" value="1"/>
</dbReference>
<dbReference type="FunFam" id="1.10.12.10:FF:000001">
    <property type="entry name" value="Probable enoyl-CoA hydratase, mitochondrial"/>
    <property type="match status" value="1"/>
</dbReference>
<dbReference type="PROSITE" id="PS00166">
    <property type="entry name" value="ENOYL_COA_HYDRATASE"/>
    <property type="match status" value="1"/>
</dbReference>
<dbReference type="GO" id="GO:0006635">
    <property type="term" value="P:fatty acid beta-oxidation"/>
    <property type="evidence" value="ECO:0007669"/>
    <property type="project" value="TreeGrafter"/>
</dbReference>
<comment type="similarity">
    <text evidence="1 3">Belongs to the enoyl-CoA hydratase/isomerase family.</text>
</comment>
<reference evidence="4 5" key="1">
    <citation type="journal article" date="2015" name="Genome Announc.">
        <title>Draft Genome Sequence of the Thermophile Thermus filiformis ATCC 43280, Producer of Carotenoid-(Di)glucoside-Branched Fatty Acid (Di)esters and Source of Hyperthermostable Enzymes of Biotechnological Interest.</title>
        <authorList>
            <person name="Mandelli F."/>
            <person name="Oliveira Ramires B."/>
            <person name="Couger M.B."/>
            <person name="Paixao D.A."/>
            <person name="Camilo C.M."/>
            <person name="Polikarpov I."/>
            <person name="Prade R."/>
            <person name="Riano-Pachon D.M."/>
            <person name="Squina F.M."/>
        </authorList>
    </citation>
    <scope>NUCLEOTIDE SEQUENCE [LARGE SCALE GENOMIC DNA]</scope>
    <source>
        <strain evidence="4 5">ATCC 43280</strain>
    </source>
</reference>
<keyword evidence="2" id="KW-0456">Lyase</keyword>
<protein>
    <submittedName>
        <fullName evidence="4">Enoyl-CoA hydratase</fullName>
    </submittedName>
</protein>
<evidence type="ECO:0000256" key="2">
    <source>
        <dbReference type="ARBA" id="ARBA00023239"/>
    </source>
</evidence>
<dbReference type="InterPro" id="IPR001753">
    <property type="entry name" value="Enoyl-CoA_hydra/iso"/>
</dbReference>
<dbReference type="Gene3D" id="3.90.226.10">
    <property type="entry name" value="2-enoyl-CoA Hydratase, Chain A, domain 1"/>
    <property type="match status" value="1"/>
</dbReference>
<dbReference type="AlphaFoldDB" id="A0A0D6XC27"/>
<organism evidence="4 5">
    <name type="scientific">Thermus filiformis</name>
    <dbReference type="NCBI Taxonomy" id="276"/>
    <lineage>
        <taxon>Bacteria</taxon>
        <taxon>Thermotogati</taxon>
        <taxon>Deinococcota</taxon>
        <taxon>Deinococci</taxon>
        <taxon>Thermales</taxon>
        <taxon>Thermaceae</taxon>
        <taxon>Thermus</taxon>
    </lineage>
</organism>
<evidence type="ECO:0000256" key="1">
    <source>
        <dbReference type="ARBA" id="ARBA00005254"/>
    </source>
</evidence>
<dbReference type="InterPro" id="IPR018376">
    <property type="entry name" value="Enoyl-CoA_hyd/isom_CS"/>
</dbReference>
<dbReference type="STRING" id="276.THFILI_11760"/>
<dbReference type="SUPFAM" id="SSF52096">
    <property type="entry name" value="ClpP/crotonase"/>
    <property type="match status" value="1"/>
</dbReference>
<dbReference type="PANTHER" id="PTHR11941:SF54">
    <property type="entry name" value="ENOYL-COA HYDRATASE, MITOCHONDRIAL"/>
    <property type="match status" value="1"/>
</dbReference>
<accession>A0A0D6XC27</accession>
<comment type="caution">
    <text evidence="4">The sequence shown here is derived from an EMBL/GenBank/DDBJ whole genome shotgun (WGS) entry which is preliminary data.</text>
</comment>